<keyword evidence="5" id="KW-0813">Transport</keyword>
<keyword evidence="5" id="KW-0187">Copper transport</keyword>
<keyword evidence="7" id="KW-0732">Signal</keyword>
<keyword evidence="2 5" id="KW-0812">Transmembrane</keyword>
<dbReference type="OMA" id="TFQASFI"/>
<reference evidence="8 9" key="1">
    <citation type="journal article" date="2012" name="Science">
        <title>The Paleozoic origin of enzymatic lignin decomposition reconstructed from 31 fungal genomes.</title>
        <authorList>
            <person name="Floudas D."/>
            <person name="Binder M."/>
            <person name="Riley R."/>
            <person name="Barry K."/>
            <person name="Blanchette R.A."/>
            <person name="Henrissat B."/>
            <person name="Martinez A.T."/>
            <person name="Otillar R."/>
            <person name="Spatafora J.W."/>
            <person name="Yadav J.S."/>
            <person name="Aerts A."/>
            <person name="Benoit I."/>
            <person name="Boyd A."/>
            <person name="Carlson A."/>
            <person name="Copeland A."/>
            <person name="Coutinho P.M."/>
            <person name="de Vries R.P."/>
            <person name="Ferreira P."/>
            <person name="Findley K."/>
            <person name="Foster B."/>
            <person name="Gaskell J."/>
            <person name="Glotzer D."/>
            <person name="Gorecki P."/>
            <person name="Heitman J."/>
            <person name="Hesse C."/>
            <person name="Hori C."/>
            <person name="Igarashi K."/>
            <person name="Jurgens J.A."/>
            <person name="Kallen N."/>
            <person name="Kersten P."/>
            <person name="Kohler A."/>
            <person name="Kuees U."/>
            <person name="Kumar T.K.A."/>
            <person name="Kuo A."/>
            <person name="LaButti K."/>
            <person name="Larrondo L.F."/>
            <person name="Lindquist E."/>
            <person name="Ling A."/>
            <person name="Lombard V."/>
            <person name="Lucas S."/>
            <person name="Lundell T."/>
            <person name="Martin R."/>
            <person name="McLaughlin D.J."/>
            <person name="Morgenstern I."/>
            <person name="Morin E."/>
            <person name="Murat C."/>
            <person name="Nagy L.G."/>
            <person name="Nolan M."/>
            <person name="Ohm R.A."/>
            <person name="Patyshakuliyeva A."/>
            <person name="Rokas A."/>
            <person name="Ruiz-Duenas F.J."/>
            <person name="Sabat G."/>
            <person name="Salamov A."/>
            <person name="Samejima M."/>
            <person name="Schmutz J."/>
            <person name="Slot J.C."/>
            <person name="St John F."/>
            <person name="Stenlid J."/>
            <person name="Sun H."/>
            <person name="Sun S."/>
            <person name="Syed K."/>
            <person name="Tsang A."/>
            <person name="Wiebenga A."/>
            <person name="Young D."/>
            <person name="Pisabarro A."/>
            <person name="Eastwood D.C."/>
            <person name="Martin F."/>
            <person name="Cullen D."/>
            <person name="Grigoriev I.V."/>
            <person name="Hibbett D.S."/>
        </authorList>
    </citation>
    <scope>NUCLEOTIDE SEQUENCE [LARGE SCALE GENOMIC DNA]</scope>
    <source>
        <strain evidence="8 9">ATCC 11539</strain>
    </source>
</reference>
<sequence length="204" mass="21771">MATLVTLLALAAGVAAHDDMNGMDMSMDGAMSLASGQMLTYLHFTPGDILWFQGWVPKSTGAMVGACIGLFLLAILERWIACIRALADMAWWRSAQEALADKRTPQSLPAATNKPERKGKTMSLSSVPVLPSVPSSQGPRASLPFIPTNDIPRGIIHAVQSALSFAFMLAVMTYQVGFIFAIVVGLGVGETLFGRYTNMGAHLV</sequence>
<feature type="transmembrane region" description="Helical" evidence="5">
    <location>
        <begin position="60"/>
        <end position="80"/>
    </location>
</feature>
<dbReference type="PANTHER" id="PTHR12483:SF27">
    <property type="entry name" value="COPPER TRANSPORT PROTEIN CTR1"/>
    <property type="match status" value="1"/>
</dbReference>
<dbReference type="OrthoDB" id="73901at2759"/>
<dbReference type="Pfam" id="PF04145">
    <property type="entry name" value="Ctr"/>
    <property type="match status" value="1"/>
</dbReference>
<dbReference type="GO" id="GO:0005375">
    <property type="term" value="F:copper ion transmembrane transporter activity"/>
    <property type="evidence" value="ECO:0007669"/>
    <property type="project" value="UniProtKB-UniRule"/>
</dbReference>
<protein>
    <recommendedName>
        <fullName evidence="5">Copper transport protein</fullName>
    </recommendedName>
</protein>
<evidence type="ECO:0000256" key="7">
    <source>
        <dbReference type="SAM" id="SignalP"/>
    </source>
</evidence>
<evidence type="ECO:0000256" key="3">
    <source>
        <dbReference type="ARBA" id="ARBA00022989"/>
    </source>
</evidence>
<feature type="transmembrane region" description="Helical" evidence="5">
    <location>
        <begin position="162"/>
        <end position="188"/>
    </location>
</feature>
<dbReference type="STRING" id="670483.S7Q7W6"/>
<keyword evidence="4 5" id="KW-0472">Membrane</keyword>
<dbReference type="eggNOG" id="KOG3386">
    <property type="taxonomic scope" value="Eukaryota"/>
</dbReference>
<gene>
    <name evidence="8" type="ORF">GLOTRDRAFT_138434</name>
</gene>
<dbReference type="AlphaFoldDB" id="S7Q7W6"/>
<dbReference type="HOGENOM" id="CLU_090404_0_1_1"/>
<dbReference type="GO" id="GO:0005886">
    <property type="term" value="C:plasma membrane"/>
    <property type="evidence" value="ECO:0007669"/>
    <property type="project" value="TreeGrafter"/>
</dbReference>
<evidence type="ECO:0000313" key="8">
    <source>
        <dbReference type="EMBL" id="EPQ55533.1"/>
    </source>
</evidence>
<name>S7Q7W6_GLOTA</name>
<feature type="signal peptide" evidence="7">
    <location>
        <begin position="1"/>
        <end position="16"/>
    </location>
</feature>
<dbReference type="InterPro" id="IPR007274">
    <property type="entry name" value="Cop_transporter"/>
</dbReference>
<keyword evidence="9" id="KW-1185">Reference proteome</keyword>
<accession>S7Q7W6</accession>
<evidence type="ECO:0000256" key="6">
    <source>
        <dbReference type="SAM" id="MobiDB-lite"/>
    </source>
</evidence>
<feature type="region of interest" description="Disordered" evidence="6">
    <location>
        <begin position="103"/>
        <end position="124"/>
    </location>
</feature>
<dbReference type="Proteomes" id="UP000030669">
    <property type="component" value="Unassembled WGS sequence"/>
</dbReference>
<dbReference type="KEGG" id="gtr:GLOTRDRAFT_138434"/>
<dbReference type="GeneID" id="19303985"/>
<dbReference type="EMBL" id="KB469301">
    <property type="protein sequence ID" value="EPQ55533.1"/>
    <property type="molecule type" value="Genomic_DNA"/>
</dbReference>
<evidence type="ECO:0000256" key="1">
    <source>
        <dbReference type="ARBA" id="ARBA00004141"/>
    </source>
</evidence>
<keyword evidence="5" id="KW-0406">Ion transport</keyword>
<keyword evidence="5" id="KW-0186">Copper</keyword>
<evidence type="ECO:0000313" key="9">
    <source>
        <dbReference type="Proteomes" id="UP000030669"/>
    </source>
</evidence>
<comment type="subcellular location">
    <subcellularLocation>
        <location evidence="1 5">Membrane</location>
        <topology evidence="1 5">Multi-pass membrane protein</topology>
    </subcellularLocation>
</comment>
<comment type="similarity">
    <text evidence="5">Belongs to the copper transporter (Ctr) (TC 1.A.56) family. SLC31A subfamily.</text>
</comment>
<feature type="chain" id="PRO_5004556054" description="Copper transport protein" evidence="7">
    <location>
        <begin position="17"/>
        <end position="204"/>
    </location>
</feature>
<evidence type="ECO:0000256" key="5">
    <source>
        <dbReference type="RuleBase" id="RU367022"/>
    </source>
</evidence>
<dbReference type="PANTHER" id="PTHR12483">
    <property type="entry name" value="SOLUTE CARRIER FAMILY 31 COPPER TRANSPORTERS"/>
    <property type="match status" value="1"/>
</dbReference>
<evidence type="ECO:0000256" key="2">
    <source>
        <dbReference type="ARBA" id="ARBA00022692"/>
    </source>
</evidence>
<dbReference type="RefSeq" id="XP_007865617.1">
    <property type="nucleotide sequence ID" value="XM_007867426.1"/>
</dbReference>
<organism evidence="8 9">
    <name type="scientific">Gloeophyllum trabeum (strain ATCC 11539 / FP-39264 / Madison 617)</name>
    <name type="common">Brown rot fungus</name>
    <dbReference type="NCBI Taxonomy" id="670483"/>
    <lineage>
        <taxon>Eukaryota</taxon>
        <taxon>Fungi</taxon>
        <taxon>Dikarya</taxon>
        <taxon>Basidiomycota</taxon>
        <taxon>Agaricomycotina</taxon>
        <taxon>Agaricomycetes</taxon>
        <taxon>Gloeophyllales</taxon>
        <taxon>Gloeophyllaceae</taxon>
        <taxon>Gloeophyllum</taxon>
    </lineage>
</organism>
<keyword evidence="3 5" id="KW-1133">Transmembrane helix</keyword>
<proteinExistence type="inferred from homology"/>
<evidence type="ECO:0000256" key="4">
    <source>
        <dbReference type="ARBA" id="ARBA00023136"/>
    </source>
</evidence>